<comment type="similarity">
    <text evidence="2">Belongs to the outer membrane factor (OMF) (TC 1.B.17) family.</text>
</comment>
<evidence type="ECO:0000256" key="8">
    <source>
        <dbReference type="SAM" id="Coils"/>
    </source>
</evidence>
<evidence type="ECO:0000256" key="2">
    <source>
        <dbReference type="ARBA" id="ARBA00007613"/>
    </source>
</evidence>
<evidence type="ECO:0000313" key="11">
    <source>
        <dbReference type="Proteomes" id="UP000054683"/>
    </source>
</evidence>
<dbReference type="GO" id="GO:1990281">
    <property type="term" value="C:efflux pump complex"/>
    <property type="evidence" value="ECO:0007669"/>
    <property type="project" value="TreeGrafter"/>
</dbReference>
<feature type="transmembrane region" description="Helical" evidence="9">
    <location>
        <begin position="30"/>
        <end position="53"/>
    </location>
</feature>
<keyword evidence="9" id="KW-1133">Transmembrane helix</keyword>
<evidence type="ECO:0000256" key="9">
    <source>
        <dbReference type="SAM" id="Phobius"/>
    </source>
</evidence>
<gene>
    <name evidence="10" type="ORF">AWB69_00379</name>
</gene>
<dbReference type="AlphaFoldDB" id="A0A158EY03"/>
<dbReference type="Pfam" id="PF02321">
    <property type="entry name" value="OEP"/>
    <property type="match status" value="2"/>
</dbReference>
<keyword evidence="8" id="KW-0175">Coiled coil</keyword>
<name>A0A158EY03_9BURK</name>
<evidence type="ECO:0000256" key="4">
    <source>
        <dbReference type="ARBA" id="ARBA00022452"/>
    </source>
</evidence>
<keyword evidence="3" id="KW-0813">Transport</keyword>
<keyword evidence="7" id="KW-0998">Cell outer membrane</keyword>
<protein>
    <submittedName>
        <fullName evidence="10">TolC family type I secretion outer membrane protein</fullName>
    </submittedName>
</protein>
<proteinExistence type="inferred from homology"/>
<accession>A0A158EY03</accession>
<evidence type="ECO:0000256" key="3">
    <source>
        <dbReference type="ARBA" id="ARBA00022448"/>
    </source>
</evidence>
<dbReference type="PANTHER" id="PTHR30026">
    <property type="entry name" value="OUTER MEMBRANE PROTEIN TOLC"/>
    <property type="match status" value="1"/>
</dbReference>
<reference evidence="10 11" key="1">
    <citation type="submission" date="2016-01" db="EMBL/GenBank/DDBJ databases">
        <authorList>
            <person name="Oliw E.H."/>
        </authorList>
    </citation>
    <scope>NUCLEOTIDE SEQUENCE [LARGE SCALE GENOMIC DNA]</scope>
    <source>
        <strain evidence="10">LMG 27134</strain>
    </source>
</reference>
<evidence type="ECO:0000256" key="7">
    <source>
        <dbReference type="ARBA" id="ARBA00023237"/>
    </source>
</evidence>
<dbReference type="PANTHER" id="PTHR30026:SF20">
    <property type="entry name" value="OUTER MEMBRANE PROTEIN TOLC"/>
    <property type="match status" value="1"/>
</dbReference>
<dbReference type="EMBL" id="FCOK02000002">
    <property type="protein sequence ID" value="SAL12444.1"/>
    <property type="molecule type" value="Genomic_DNA"/>
</dbReference>
<dbReference type="GO" id="GO:0015288">
    <property type="term" value="F:porin activity"/>
    <property type="evidence" value="ECO:0007669"/>
    <property type="project" value="TreeGrafter"/>
</dbReference>
<dbReference type="Proteomes" id="UP000054683">
    <property type="component" value="Unassembled WGS sequence"/>
</dbReference>
<keyword evidence="6 9" id="KW-0472">Membrane</keyword>
<evidence type="ECO:0000313" key="10">
    <source>
        <dbReference type="EMBL" id="SAL12444.1"/>
    </source>
</evidence>
<dbReference type="GO" id="GO:0009279">
    <property type="term" value="C:cell outer membrane"/>
    <property type="evidence" value="ECO:0007669"/>
    <property type="project" value="UniProtKB-SubCell"/>
</dbReference>
<dbReference type="InterPro" id="IPR003423">
    <property type="entry name" value="OMP_efflux"/>
</dbReference>
<evidence type="ECO:0000256" key="5">
    <source>
        <dbReference type="ARBA" id="ARBA00022692"/>
    </source>
</evidence>
<keyword evidence="5 9" id="KW-0812">Transmembrane</keyword>
<evidence type="ECO:0000256" key="6">
    <source>
        <dbReference type="ARBA" id="ARBA00023136"/>
    </source>
</evidence>
<keyword evidence="4" id="KW-1134">Transmembrane beta strand</keyword>
<dbReference type="InterPro" id="IPR051906">
    <property type="entry name" value="TolC-like"/>
</dbReference>
<feature type="coiled-coil region" evidence="8">
    <location>
        <begin position="213"/>
        <end position="247"/>
    </location>
</feature>
<comment type="subcellular location">
    <subcellularLocation>
        <location evidence="1">Cell outer membrane</location>
    </subcellularLocation>
</comment>
<sequence length="493" mass="53495">MRVSREKHARNAVGRAIDCVPMTGRIRLRAICAAMSVVIGSCVVTPAHAFGLADAYEAALSRDPVYAAAKKERDAGEANRAIGRSYLLPSVSANYANYRDWTRTSLVGQPDGGPGGLTQQYRAYTEGVSLRQPLLNYEGLARYRYGKAQALASDATFTDNSEDLLVRVLSAYTDTIFALDQVALASAQKTAFDEQLRGNESMFANGQGTRTDILETRSKAALAEADLEDARDNLDNAAHALEAVTGLPASLDVDGLDRLSDAYRAVMPAPASFDQWRDMALDGNAELIAGRHSVEAARQQREIARAGFLPRVDVVASLGRNQSDSLDTIGQRYLTKSIGIEITIPLYSGGLVKASTDQAGANYERAQYELEDKTNKVLLDVRKQYNLCVSSLARIDALQRASASATLLIAATKKSVQAGVRTNLDVLTAEQQLFQSKRDLARARYQYLIADLQLRHAVGSLTADDLYDMAKWFVPPAQVATAMSDSTSPTGFH</sequence>
<dbReference type="InterPro" id="IPR010130">
    <property type="entry name" value="T1SS_OMP_TolC"/>
</dbReference>
<dbReference type="GO" id="GO:0015562">
    <property type="term" value="F:efflux transmembrane transporter activity"/>
    <property type="evidence" value="ECO:0007669"/>
    <property type="project" value="InterPro"/>
</dbReference>
<organism evidence="10 11">
    <name type="scientific">Caballeronia udeis</name>
    <dbReference type="NCBI Taxonomy" id="1232866"/>
    <lineage>
        <taxon>Bacteria</taxon>
        <taxon>Pseudomonadati</taxon>
        <taxon>Pseudomonadota</taxon>
        <taxon>Betaproteobacteria</taxon>
        <taxon>Burkholderiales</taxon>
        <taxon>Burkholderiaceae</taxon>
        <taxon>Caballeronia</taxon>
    </lineage>
</organism>
<dbReference type="Gene3D" id="1.20.1600.10">
    <property type="entry name" value="Outer membrane efflux proteins (OEP)"/>
    <property type="match status" value="1"/>
</dbReference>
<evidence type="ECO:0000256" key="1">
    <source>
        <dbReference type="ARBA" id="ARBA00004442"/>
    </source>
</evidence>
<dbReference type="NCBIfam" id="TIGR01844">
    <property type="entry name" value="type_I_sec_TolC"/>
    <property type="match status" value="1"/>
</dbReference>
<dbReference type="SUPFAM" id="SSF56954">
    <property type="entry name" value="Outer membrane efflux proteins (OEP)"/>
    <property type="match status" value="1"/>
</dbReference>